<organism evidence="3 4">
    <name type="scientific">Diploscapter pachys</name>
    <dbReference type="NCBI Taxonomy" id="2018661"/>
    <lineage>
        <taxon>Eukaryota</taxon>
        <taxon>Metazoa</taxon>
        <taxon>Ecdysozoa</taxon>
        <taxon>Nematoda</taxon>
        <taxon>Chromadorea</taxon>
        <taxon>Rhabditida</taxon>
        <taxon>Rhabditina</taxon>
        <taxon>Rhabditomorpha</taxon>
        <taxon>Rhabditoidea</taxon>
        <taxon>Rhabditidae</taxon>
        <taxon>Diploscapter</taxon>
    </lineage>
</organism>
<evidence type="ECO:0000313" key="4">
    <source>
        <dbReference type="Proteomes" id="UP000218231"/>
    </source>
</evidence>
<proteinExistence type="predicted"/>
<dbReference type="AlphaFoldDB" id="A0A2A2KPI0"/>
<evidence type="ECO:0000256" key="2">
    <source>
        <dbReference type="SAM" id="SignalP"/>
    </source>
</evidence>
<keyword evidence="2" id="KW-0732">Signal</keyword>
<keyword evidence="4" id="KW-1185">Reference proteome</keyword>
<accession>A0A2A2KPI0</accession>
<feature type="compositionally biased region" description="Low complexity" evidence="1">
    <location>
        <begin position="66"/>
        <end position="92"/>
    </location>
</feature>
<protein>
    <submittedName>
        <fullName evidence="3">Uncharacterized protein</fullName>
    </submittedName>
</protein>
<feature type="signal peptide" evidence="2">
    <location>
        <begin position="1"/>
        <end position="22"/>
    </location>
</feature>
<feature type="chain" id="PRO_5012064663" evidence="2">
    <location>
        <begin position="23"/>
        <end position="112"/>
    </location>
</feature>
<evidence type="ECO:0000313" key="3">
    <source>
        <dbReference type="EMBL" id="PAV75896.1"/>
    </source>
</evidence>
<dbReference type="EMBL" id="LIAE01008019">
    <property type="protein sequence ID" value="PAV75896.1"/>
    <property type="molecule type" value="Genomic_DNA"/>
</dbReference>
<evidence type="ECO:0000256" key="1">
    <source>
        <dbReference type="SAM" id="MobiDB-lite"/>
    </source>
</evidence>
<feature type="compositionally biased region" description="Acidic residues" evidence="1">
    <location>
        <begin position="46"/>
        <end position="65"/>
    </location>
</feature>
<reference evidence="3 4" key="1">
    <citation type="journal article" date="2017" name="Curr. Biol.">
        <title>Genome architecture and evolution of a unichromosomal asexual nematode.</title>
        <authorList>
            <person name="Fradin H."/>
            <person name="Zegar C."/>
            <person name="Gutwein M."/>
            <person name="Lucas J."/>
            <person name="Kovtun M."/>
            <person name="Corcoran D."/>
            <person name="Baugh L.R."/>
            <person name="Kiontke K."/>
            <person name="Gunsalus K."/>
            <person name="Fitch D.H."/>
            <person name="Piano F."/>
        </authorList>
    </citation>
    <scope>NUCLEOTIDE SEQUENCE [LARGE SCALE GENOMIC DNA]</scope>
    <source>
        <strain evidence="3">PF1309</strain>
    </source>
</reference>
<comment type="caution">
    <text evidence="3">The sequence shown here is derived from an EMBL/GenBank/DDBJ whole genome shotgun (WGS) entry which is preliminary data.</text>
</comment>
<feature type="region of interest" description="Disordered" evidence="1">
    <location>
        <begin position="28"/>
        <end position="97"/>
    </location>
</feature>
<sequence>MHYIASAVQVLTIYSLVLNVECCIRTVPSDEVTLPPPADLTTEFTDPTEETTTDIEQTDSTDEPSTEAPTTDSTTSTAPSTTTTSTTPSTTTTEEREFNYNFHTYLNNLYFC</sequence>
<gene>
    <name evidence="3" type="ORF">WR25_22633</name>
</gene>
<name>A0A2A2KPI0_9BILA</name>
<dbReference type="Proteomes" id="UP000218231">
    <property type="component" value="Unassembled WGS sequence"/>
</dbReference>